<sequence length="34" mass="3997">MPKRLRPLSRRLRTERLTGKTCLSEIVVTSSRRV</sequence>
<feature type="non-terminal residue" evidence="1">
    <location>
        <position position="34"/>
    </location>
</feature>
<name>X1PRK8_9ZZZZ</name>
<reference evidence="1" key="1">
    <citation type="journal article" date="2014" name="Front. Microbiol.">
        <title>High frequency of phylogenetically diverse reductive dehalogenase-homologous genes in deep subseafloor sedimentary metagenomes.</title>
        <authorList>
            <person name="Kawai M."/>
            <person name="Futagami T."/>
            <person name="Toyoda A."/>
            <person name="Takaki Y."/>
            <person name="Nishi S."/>
            <person name="Hori S."/>
            <person name="Arai W."/>
            <person name="Tsubouchi T."/>
            <person name="Morono Y."/>
            <person name="Uchiyama I."/>
            <person name="Ito T."/>
            <person name="Fujiyama A."/>
            <person name="Inagaki F."/>
            <person name="Takami H."/>
        </authorList>
    </citation>
    <scope>NUCLEOTIDE SEQUENCE</scope>
    <source>
        <strain evidence="1">Expedition CK06-06</strain>
    </source>
</reference>
<evidence type="ECO:0000313" key="1">
    <source>
        <dbReference type="EMBL" id="GAI33514.1"/>
    </source>
</evidence>
<comment type="caution">
    <text evidence="1">The sequence shown here is derived from an EMBL/GenBank/DDBJ whole genome shotgun (WGS) entry which is preliminary data.</text>
</comment>
<dbReference type="AlphaFoldDB" id="X1PRK8"/>
<gene>
    <name evidence="1" type="ORF">S06H3_47299</name>
</gene>
<accession>X1PRK8</accession>
<proteinExistence type="predicted"/>
<dbReference type="EMBL" id="BARV01029703">
    <property type="protein sequence ID" value="GAI33514.1"/>
    <property type="molecule type" value="Genomic_DNA"/>
</dbReference>
<protein>
    <submittedName>
        <fullName evidence="1">Uncharacterized protein</fullName>
    </submittedName>
</protein>
<organism evidence="1">
    <name type="scientific">marine sediment metagenome</name>
    <dbReference type="NCBI Taxonomy" id="412755"/>
    <lineage>
        <taxon>unclassified sequences</taxon>
        <taxon>metagenomes</taxon>
        <taxon>ecological metagenomes</taxon>
    </lineage>
</organism>